<evidence type="ECO:0000313" key="1">
    <source>
        <dbReference type="EMBL" id="MDZ5757528.1"/>
    </source>
</evidence>
<proteinExistence type="predicted"/>
<name>A0AAW9K5D5_CARML</name>
<evidence type="ECO:0000313" key="2">
    <source>
        <dbReference type="Proteomes" id="UP001290462"/>
    </source>
</evidence>
<dbReference type="RefSeq" id="WP_322808427.1">
    <property type="nucleotide sequence ID" value="NZ_JAVBVO010000002.1"/>
</dbReference>
<dbReference type="AlphaFoldDB" id="A0AAW9K5D5"/>
<organism evidence="1 2">
    <name type="scientific">Carnobacterium maltaromaticum</name>
    <name type="common">Carnobacterium piscicola</name>
    <dbReference type="NCBI Taxonomy" id="2751"/>
    <lineage>
        <taxon>Bacteria</taxon>
        <taxon>Bacillati</taxon>
        <taxon>Bacillota</taxon>
        <taxon>Bacilli</taxon>
        <taxon>Lactobacillales</taxon>
        <taxon>Carnobacteriaceae</taxon>
        <taxon>Carnobacterium</taxon>
    </lineage>
</organism>
<comment type="caution">
    <text evidence="1">The sequence shown here is derived from an EMBL/GenBank/DDBJ whole genome shotgun (WGS) entry which is preliminary data.</text>
</comment>
<accession>A0AAW9K5D5</accession>
<reference evidence="1" key="1">
    <citation type="submission" date="2023-08" db="EMBL/GenBank/DDBJ databases">
        <title>Genomic characterization of piscicolin 126 produced by Carnobacterium maltaromaticum CM22 strain isolated from salmon (Salmo salar).</title>
        <authorList>
            <person name="Gonzalez-Gragera E."/>
            <person name="Garcia-Lopez J.D."/>
            <person name="Teso-Perez C."/>
            <person name="Gimenez-Hernandez I."/>
            <person name="Peralta-Sanchez J.M."/>
            <person name="Valdivia E."/>
            <person name="Montalban-Lopez M."/>
            <person name="Martin-Platero A.M."/>
            <person name="Banos A."/>
            <person name="Martinez-Bueno M."/>
        </authorList>
    </citation>
    <scope>NUCLEOTIDE SEQUENCE</scope>
    <source>
        <strain evidence="1">CM22</strain>
    </source>
</reference>
<dbReference type="Proteomes" id="UP001290462">
    <property type="component" value="Unassembled WGS sequence"/>
</dbReference>
<sequence length="71" mass="7983">MERKKKLLNLLTLFLFLSVLIPVKAQAYSLLGGKLINGVGNNRQYYWTNPNLGEGVSRADTAMSRWVNSNV</sequence>
<gene>
    <name evidence="1" type="ORF">RAK27_02545</name>
</gene>
<protein>
    <submittedName>
        <fullName evidence="1">Uncharacterized protein</fullName>
    </submittedName>
</protein>
<dbReference type="EMBL" id="JAVBVO010000002">
    <property type="protein sequence ID" value="MDZ5757528.1"/>
    <property type="molecule type" value="Genomic_DNA"/>
</dbReference>